<sequence length="385" mass="41180">MPPPRSPQPRRLLYVANEDFAFLMHRLPMARAARDAGYEVHVATNVNAGAAAIAAERFVLHPIPFRRGGLSPASALPTVRAIRAVEAAIRPDVIHHSGLQSSVLGSLAALGQATPVVNAMTGLGYIFTSSSWRSRLLKQGLLWLLPRLMNRAPSCVLVQNPDDRDALQTMGVRADKITLIPGSGVDTERFQPLPEPAGPITFGFAGRLLTDKGVRALVAAHRLLRQQGHDHQLLIAGSPDPANPASVSAEEVEAWRSEPGLTLLGQIKDITELWRRCHIAVLPSHREGLPVSLLEAAACGRPLVSTDAPGCREIAIADQTGLTVPVEDSAALAQAMAQLAASPELRARYGRAARQLVEDKLSARIIGRSVVALYDRLASASGAPR</sequence>
<organism evidence="3 4">
    <name type="scientific">Bradyrhizobium aeschynomenes</name>
    <dbReference type="NCBI Taxonomy" id="2734909"/>
    <lineage>
        <taxon>Bacteria</taxon>
        <taxon>Pseudomonadati</taxon>
        <taxon>Pseudomonadota</taxon>
        <taxon>Alphaproteobacteria</taxon>
        <taxon>Hyphomicrobiales</taxon>
        <taxon>Nitrobacteraceae</taxon>
        <taxon>Bradyrhizobium</taxon>
    </lineage>
</organism>
<dbReference type="EMBL" id="JABFDN010000007">
    <property type="protein sequence ID" value="NPU67644.1"/>
    <property type="molecule type" value="Genomic_DNA"/>
</dbReference>
<dbReference type="Gene3D" id="3.40.50.2000">
    <property type="entry name" value="Glycogen Phosphorylase B"/>
    <property type="match status" value="2"/>
</dbReference>
<dbReference type="Pfam" id="PF13579">
    <property type="entry name" value="Glyco_trans_4_4"/>
    <property type="match status" value="1"/>
</dbReference>
<protein>
    <submittedName>
        <fullName evidence="3">Glycosyltransferase family 4 protein</fullName>
    </submittedName>
</protein>
<accession>A0ABX2CJX4</accession>
<dbReference type="SUPFAM" id="SSF53756">
    <property type="entry name" value="UDP-Glycosyltransferase/glycogen phosphorylase"/>
    <property type="match status" value="1"/>
</dbReference>
<feature type="domain" description="Glycosyl transferase family 1" evidence="1">
    <location>
        <begin position="188"/>
        <end position="355"/>
    </location>
</feature>
<evidence type="ECO:0000313" key="4">
    <source>
        <dbReference type="Proteomes" id="UP000886476"/>
    </source>
</evidence>
<reference evidence="3" key="1">
    <citation type="submission" date="2020-05" db="EMBL/GenBank/DDBJ databases">
        <title>Nod-independent and nitrogen-fixing Bradyrhizobium aeschynomene sp. nov. isolated from nodules of Aeschynomene indica.</title>
        <authorList>
            <person name="Zhang Z."/>
        </authorList>
    </citation>
    <scope>NUCLEOTIDE SEQUENCE</scope>
    <source>
        <strain evidence="3">83012</strain>
    </source>
</reference>
<dbReference type="InterPro" id="IPR001296">
    <property type="entry name" value="Glyco_trans_1"/>
</dbReference>
<evidence type="ECO:0000313" key="3">
    <source>
        <dbReference type="EMBL" id="NPU67644.1"/>
    </source>
</evidence>
<dbReference type="Proteomes" id="UP000886476">
    <property type="component" value="Unassembled WGS sequence"/>
</dbReference>
<comment type="caution">
    <text evidence="3">The sequence shown here is derived from an EMBL/GenBank/DDBJ whole genome shotgun (WGS) entry which is preliminary data.</text>
</comment>
<dbReference type="PANTHER" id="PTHR12526:SF638">
    <property type="entry name" value="SPORE COAT PROTEIN SA"/>
    <property type="match status" value="1"/>
</dbReference>
<dbReference type="Pfam" id="PF00534">
    <property type="entry name" value="Glycos_transf_1"/>
    <property type="match status" value="1"/>
</dbReference>
<gene>
    <name evidence="3" type="ORF">HL667_21760</name>
</gene>
<proteinExistence type="predicted"/>
<evidence type="ECO:0000259" key="1">
    <source>
        <dbReference type="Pfam" id="PF00534"/>
    </source>
</evidence>
<evidence type="ECO:0000259" key="2">
    <source>
        <dbReference type="Pfam" id="PF13579"/>
    </source>
</evidence>
<dbReference type="PANTHER" id="PTHR12526">
    <property type="entry name" value="GLYCOSYLTRANSFERASE"/>
    <property type="match status" value="1"/>
</dbReference>
<dbReference type="CDD" id="cd03808">
    <property type="entry name" value="GT4_CapM-like"/>
    <property type="match status" value="1"/>
</dbReference>
<keyword evidence="4" id="KW-1185">Reference proteome</keyword>
<name>A0ABX2CJX4_9BRAD</name>
<dbReference type="InterPro" id="IPR028098">
    <property type="entry name" value="Glyco_trans_4-like_N"/>
</dbReference>
<feature type="domain" description="Glycosyltransferase subfamily 4-like N-terminal" evidence="2">
    <location>
        <begin position="29"/>
        <end position="181"/>
    </location>
</feature>
<dbReference type="RefSeq" id="WP_172112712.1">
    <property type="nucleotide sequence ID" value="NZ_JABFDM010000005.1"/>
</dbReference>